<keyword evidence="6" id="KW-0675">Receptor</keyword>
<organism evidence="9 10">
    <name type="scientific">Sinanodonta woodiana</name>
    <name type="common">Chinese pond mussel</name>
    <name type="synonym">Anodonta woodiana</name>
    <dbReference type="NCBI Taxonomy" id="1069815"/>
    <lineage>
        <taxon>Eukaryota</taxon>
        <taxon>Metazoa</taxon>
        <taxon>Spiralia</taxon>
        <taxon>Lophotrochozoa</taxon>
        <taxon>Mollusca</taxon>
        <taxon>Bivalvia</taxon>
        <taxon>Autobranchia</taxon>
        <taxon>Heteroconchia</taxon>
        <taxon>Palaeoheterodonta</taxon>
        <taxon>Unionida</taxon>
        <taxon>Unionoidea</taxon>
        <taxon>Unionidae</taxon>
        <taxon>Unioninae</taxon>
        <taxon>Sinanodonta</taxon>
    </lineage>
</organism>
<evidence type="ECO:0000313" key="9">
    <source>
        <dbReference type="EMBL" id="KAL3847683.1"/>
    </source>
</evidence>
<dbReference type="EMBL" id="JBJQND010000016">
    <property type="protein sequence ID" value="KAL3847683.1"/>
    <property type="molecule type" value="Genomic_DNA"/>
</dbReference>
<reference evidence="9 10" key="1">
    <citation type="submission" date="2024-11" db="EMBL/GenBank/DDBJ databases">
        <title>Chromosome-level genome assembly of the freshwater bivalve Anodonta woodiana.</title>
        <authorList>
            <person name="Chen X."/>
        </authorList>
    </citation>
    <scope>NUCLEOTIDE SEQUENCE [LARGE SCALE GENOMIC DNA]</scope>
    <source>
        <strain evidence="9">MN2024</strain>
        <tissue evidence="9">Gills</tissue>
    </source>
</reference>
<evidence type="ECO:0000256" key="7">
    <source>
        <dbReference type="SAM" id="Phobius"/>
    </source>
</evidence>
<gene>
    <name evidence="9" type="ORF">ACJMK2_018580</name>
</gene>
<keyword evidence="2" id="KW-1003">Cell membrane</keyword>
<dbReference type="GO" id="GO:0005886">
    <property type="term" value="C:plasma membrane"/>
    <property type="evidence" value="ECO:0007669"/>
    <property type="project" value="UniProtKB-SubCell"/>
</dbReference>
<evidence type="ECO:0000256" key="6">
    <source>
        <dbReference type="ARBA" id="ARBA00023170"/>
    </source>
</evidence>
<comment type="subcellular location">
    <subcellularLocation>
        <location evidence="1">Cell membrane</location>
        <topology evidence="1">Multi-pass membrane protein</topology>
    </subcellularLocation>
</comment>
<keyword evidence="4 7" id="KW-1133">Transmembrane helix</keyword>
<protein>
    <recommendedName>
        <fullName evidence="8">G-protein coupled receptors family 1 profile domain-containing protein</fullName>
    </recommendedName>
</protein>
<feature type="transmembrane region" description="Helical" evidence="7">
    <location>
        <begin position="173"/>
        <end position="192"/>
    </location>
</feature>
<dbReference type="Proteomes" id="UP001634394">
    <property type="component" value="Unassembled WGS sequence"/>
</dbReference>
<comment type="caution">
    <text evidence="9">The sequence shown here is derived from an EMBL/GenBank/DDBJ whole genome shotgun (WGS) entry which is preliminary data.</text>
</comment>
<dbReference type="SUPFAM" id="SSF81321">
    <property type="entry name" value="Family A G protein-coupled receptor-like"/>
    <property type="match status" value="1"/>
</dbReference>
<dbReference type="PANTHER" id="PTHR24241">
    <property type="entry name" value="NEUROPEPTIDE RECEPTOR-RELATED G-PROTEIN COUPLED RECEPTOR"/>
    <property type="match status" value="1"/>
</dbReference>
<dbReference type="Gene3D" id="1.20.1070.10">
    <property type="entry name" value="Rhodopsin 7-helix transmembrane proteins"/>
    <property type="match status" value="1"/>
</dbReference>
<feature type="domain" description="G-protein coupled receptors family 1 profile" evidence="8">
    <location>
        <begin position="1"/>
        <end position="189"/>
    </location>
</feature>
<evidence type="ECO:0000256" key="1">
    <source>
        <dbReference type="ARBA" id="ARBA00004651"/>
    </source>
</evidence>
<keyword evidence="5 7" id="KW-0472">Membrane</keyword>
<evidence type="ECO:0000256" key="2">
    <source>
        <dbReference type="ARBA" id="ARBA00022475"/>
    </source>
</evidence>
<feature type="transmembrane region" description="Helical" evidence="7">
    <location>
        <begin position="138"/>
        <end position="161"/>
    </location>
</feature>
<dbReference type="InterPro" id="IPR017452">
    <property type="entry name" value="GPCR_Rhodpsn_7TM"/>
</dbReference>
<evidence type="ECO:0000256" key="4">
    <source>
        <dbReference type="ARBA" id="ARBA00022989"/>
    </source>
</evidence>
<evidence type="ECO:0000259" key="8">
    <source>
        <dbReference type="PROSITE" id="PS50262"/>
    </source>
</evidence>
<name>A0ABD3UHS7_SINWO</name>
<evidence type="ECO:0000256" key="5">
    <source>
        <dbReference type="ARBA" id="ARBA00023136"/>
    </source>
</evidence>
<keyword evidence="3 7" id="KW-0812">Transmembrane</keyword>
<dbReference type="PROSITE" id="PS50262">
    <property type="entry name" value="G_PROTEIN_RECEP_F1_2"/>
    <property type="match status" value="1"/>
</dbReference>
<proteinExistence type="predicted"/>
<dbReference type="PRINTS" id="PR00237">
    <property type="entry name" value="GPCRRHODOPSN"/>
</dbReference>
<evidence type="ECO:0000313" key="10">
    <source>
        <dbReference type="Proteomes" id="UP001634394"/>
    </source>
</evidence>
<accession>A0ABD3UHS7</accession>
<dbReference type="AlphaFoldDB" id="A0ABD3UHS7"/>
<evidence type="ECO:0000256" key="3">
    <source>
        <dbReference type="ARBA" id="ARBA00022692"/>
    </source>
</evidence>
<keyword evidence="10" id="KW-1185">Reference proteome</keyword>
<sequence length="213" mass="24675">MFGIVSFSYTSVVKTLFFSAQDSTNKSIEFRKIKDGIRSPHYVRNIQIHVTHSSSKLLLTVEAACLGKEHFHRDIDNSDIKKNIENYGKDLALQGNTYTKSETGSSICVPDISQAGHMAIKRRQKVVREIFENMTTKISFLITVTFIISWLPVWIYTFLTFFELFNDPYAGLFLRKAFFINTFMNPVLYLTCNRHFRNKVKGLFFKNHPTFTS</sequence>
<dbReference type="InterPro" id="IPR000276">
    <property type="entry name" value="GPCR_Rhodpsn"/>
</dbReference>